<name>A0AAV4QZM2_CAEEX</name>
<gene>
    <name evidence="1" type="ORF">CEXT_662641</name>
</gene>
<dbReference type="EMBL" id="BPLR01006957">
    <property type="protein sequence ID" value="GIY13550.1"/>
    <property type="molecule type" value="Genomic_DNA"/>
</dbReference>
<accession>A0AAV4QZM2</accession>
<evidence type="ECO:0000313" key="2">
    <source>
        <dbReference type="Proteomes" id="UP001054945"/>
    </source>
</evidence>
<comment type="caution">
    <text evidence="1">The sequence shown here is derived from an EMBL/GenBank/DDBJ whole genome shotgun (WGS) entry which is preliminary data.</text>
</comment>
<evidence type="ECO:0000313" key="1">
    <source>
        <dbReference type="EMBL" id="GIY13550.1"/>
    </source>
</evidence>
<sequence length="110" mass="12655">MEPTTKASIVKKSKLNGTKFNDKVVSSNNLENISNSDLKLDCIPINDSKYKTEESCKKGDITNKMMLVVKDEDVSMKPTEDFMQKHAKCVEEMVQGEHQKRERTRRKKSM</sequence>
<protein>
    <submittedName>
        <fullName evidence="1">Uncharacterized protein</fullName>
    </submittedName>
</protein>
<keyword evidence="2" id="KW-1185">Reference proteome</keyword>
<dbReference type="Proteomes" id="UP001054945">
    <property type="component" value="Unassembled WGS sequence"/>
</dbReference>
<proteinExistence type="predicted"/>
<organism evidence="1 2">
    <name type="scientific">Caerostris extrusa</name>
    <name type="common">Bark spider</name>
    <name type="synonym">Caerostris bankana</name>
    <dbReference type="NCBI Taxonomy" id="172846"/>
    <lineage>
        <taxon>Eukaryota</taxon>
        <taxon>Metazoa</taxon>
        <taxon>Ecdysozoa</taxon>
        <taxon>Arthropoda</taxon>
        <taxon>Chelicerata</taxon>
        <taxon>Arachnida</taxon>
        <taxon>Araneae</taxon>
        <taxon>Araneomorphae</taxon>
        <taxon>Entelegynae</taxon>
        <taxon>Araneoidea</taxon>
        <taxon>Araneidae</taxon>
        <taxon>Caerostris</taxon>
    </lineage>
</organism>
<reference evidence="1 2" key="1">
    <citation type="submission" date="2021-06" db="EMBL/GenBank/DDBJ databases">
        <title>Caerostris extrusa draft genome.</title>
        <authorList>
            <person name="Kono N."/>
            <person name="Arakawa K."/>
        </authorList>
    </citation>
    <scope>NUCLEOTIDE SEQUENCE [LARGE SCALE GENOMIC DNA]</scope>
</reference>
<dbReference type="AlphaFoldDB" id="A0AAV4QZM2"/>